<evidence type="ECO:0000256" key="5">
    <source>
        <dbReference type="ARBA" id="ARBA00023242"/>
    </source>
</evidence>
<dbReference type="Pfam" id="PF10433">
    <property type="entry name" value="Beta-prop_RSE1_1st"/>
    <property type="match status" value="1"/>
</dbReference>
<dbReference type="InterPro" id="IPR015943">
    <property type="entry name" value="WD40/YVTN_repeat-like_dom_sf"/>
</dbReference>
<evidence type="ECO:0000259" key="8">
    <source>
        <dbReference type="Pfam" id="PF10433"/>
    </source>
</evidence>
<dbReference type="Gene3D" id="2.130.10.10">
    <property type="entry name" value="YVTN repeat-like/Quinoprotein amine dehydrogenase"/>
    <property type="match status" value="3"/>
</dbReference>
<dbReference type="GO" id="GO:0006397">
    <property type="term" value="P:mRNA processing"/>
    <property type="evidence" value="ECO:0007669"/>
    <property type="project" value="UniProtKB-KW"/>
</dbReference>
<evidence type="ECO:0000256" key="4">
    <source>
        <dbReference type="ARBA" id="ARBA00023187"/>
    </source>
</evidence>
<feature type="domain" description="RSE1/DDB1/CPSF1 first beta-propeller" evidence="8">
    <location>
        <begin position="21"/>
        <end position="417"/>
    </location>
</feature>
<dbReference type="FunFam" id="2.130.10.10:FF:000031">
    <property type="entry name" value="Splicing factor 3b subunit 3"/>
    <property type="match status" value="1"/>
</dbReference>
<evidence type="ECO:0000313" key="11">
    <source>
        <dbReference type="Proteomes" id="UP000250266"/>
    </source>
</evidence>
<reference evidence="10 11" key="1">
    <citation type="journal article" date="2016" name="Nat. Commun.">
        <title>Ectomycorrhizal ecology is imprinted in the genome of the dominant symbiotic fungus Cenococcum geophilum.</title>
        <authorList>
            <consortium name="DOE Joint Genome Institute"/>
            <person name="Peter M."/>
            <person name="Kohler A."/>
            <person name="Ohm R.A."/>
            <person name="Kuo A."/>
            <person name="Krutzmann J."/>
            <person name="Morin E."/>
            <person name="Arend M."/>
            <person name="Barry K.W."/>
            <person name="Binder M."/>
            <person name="Choi C."/>
            <person name="Clum A."/>
            <person name="Copeland A."/>
            <person name="Grisel N."/>
            <person name="Haridas S."/>
            <person name="Kipfer T."/>
            <person name="LaButti K."/>
            <person name="Lindquist E."/>
            <person name="Lipzen A."/>
            <person name="Maire R."/>
            <person name="Meier B."/>
            <person name="Mihaltcheva S."/>
            <person name="Molinier V."/>
            <person name="Murat C."/>
            <person name="Poggeler S."/>
            <person name="Quandt C.A."/>
            <person name="Sperisen C."/>
            <person name="Tritt A."/>
            <person name="Tisserant E."/>
            <person name="Crous P.W."/>
            <person name="Henrissat B."/>
            <person name="Nehls U."/>
            <person name="Egli S."/>
            <person name="Spatafora J.W."/>
            <person name="Grigoriev I.V."/>
            <person name="Martin F.M."/>
        </authorList>
    </citation>
    <scope>NUCLEOTIDE SEQUENCE [LARGE SCALE GENOMIC DNA]</scope>
    <source>
        <strain evidence="10 11">CBS 459.81</strain>
    </source>
</reference>
<evidence type="ECO:0000256" key="2">
    <source>
        <dbReference type="ARBA" id="ARBA00022664"/>
    </source>
</evidence>
<dbReference type="InterPro" id="IPR058543">
    <property type="entry name" value="Beta-prop_RSE1/DDB1/CPSF1_2nd"/>
</dbReference>
<dbReference type="InterPro" id="IPR050358">
    <property type="entry name" value="RSE1/DDB1/CFT1"/>
</dbReference>
<dbReference type="EMBL" id="KV744901">
    <property type="protein sequence ID" value="OCK82031.1"/>
    <property type="molecule type" value="Genomic_DNA"/>
</dbReference>
<keyword evidence="3" id="KW-0747">Spliceosome</keyword>
<accession>A0A8E2EDY7</accession>
<dbReference type="FunFam" id="2.130.10.10:FF:001143">
    <property type="entry name" value="Pre-mRNA-splicing factor rse-1, putative"/>
    <property type="match status" value="1"/>
</dbReference>
<keyword evidence="11" id="KW-1185">Reference proteome</keyword>
<dbReference type="GO" id="GO:0005681">
    <property type="term" value="C:spliceosomal complex"/>
    <property type="evidence" value="ECO:0007669"/>
    <property type="project" value="UniProtKB-KW"/>
</dbReference>
<comment type="subcellular location">
    <subcellularLocation>
        <location evidence="1">Nucleus</location>
    </subcellularLocation>
</comment>
<dbReference type="Pfam" id="PF23726">
    <property type="entry name" value="Beta-prop_RSE1_2nd"/>
    <property type="match status" value="1"/>
</dbReference>
<evidence type="ECO:0000313" key="10">
    <source>
        <dbReference type="EMBL" id="OCK82031.1"/>
    </source>
</evidence>
<feature type="domain" description="RSE1/DDB1/CPSF1 second beta-propeller" evidence="9">
    <location>
        <begin position="463"/>
        <end position="778"/>
    </location>
</feature>
<evidence type="ECO:0000259" key="9">
    <source>
        <dbReference type="Pfam" id="PF23726"/>
    </source>
</evidence>
<dbReference type="GO" id="GO:0003676">
    <property type="term" value="F:nucleic acid binding"/>
    <property type="evidence" value="ECO:0007669"/>
    <property type="project" value="InterPro"/>
</dbReference>
<dbReference type="InterPro" id="IPR036322">
    <property type="entry name" value="WD40_repeat_dom_sf"/>
</dbReference>
<dbReference type="InterPro" id="IPR004871">
    <property type="entry name" value="RSE1/DDB1/CPSF1_C"/>
</dbReference>
<name>A0A8E2EDY7_9PEZI</name>
<keyword evidence="2" id="KW-0507">mRNA processing</keyword>
<comment type="similarity">
    <text evidence="6">Belongs to the RSE1 family.</text>
</comment>
<evidence type="ECO:0000256" key="1">
    <source>
        <dbReference type="ARBA" id="ARBA00004123"/>
    </source>
</evidence>
<keyword evidence="5" id="KW-0539">Nucleus</keyword>
<organism evidence="10 11">
    <name type="scientific">Lepidopterella palustris CBS 459.81</name>
    <dbReference type="NCBI Taxonomy" id="1314670"/>
    <lineage>
        <taxon>Eukaryota</taxon>
        <taxon>Fungi</taxon>
        <taxon>Dikarya</taxon>
        <taxon>Ascomycota</taxon>
        <taxon>Pezizomycotina</taxon>
        <taxon>Dothideomycetes</taxon>
        <taxon>Pleosporomycetidae</taxon>
        <taxon>Mytilinidiales</taxon>
        <taxon>Argynnaceae</taxon>
        <taxon>Lepidopterella</taxon>
    </lineage>
</organism>
<evidence type="ECO:0000256" key="3">
    <source>
        <dbReference type="ARBA" id="ARBA00022728"/>
    </source>
</evidence>
<dbReference type="Pfam" id="PF03178">
    <property type="entry name" value="CPSF_A"/>
    <property type="match status" value="1"/>
</dbReference>
<proteinExistence type="inferred from homology"/>
<dbReference type="InterPro" id="IPR018846">
    <property type="entry name" value="Beta-prop_RSE1/DDB1/CPSF1_1st"/>
</dbReference>
<dbReference type="PANTHER" id="PTHR10644">
    <property type="entry name" value="DNA REPAIR/RNA PROCESSING CPSF FAMILY"/>
    <property type="match status" value="1"/>
</dbReference>
<keyword evidence="4" id="KW-0508">mRNA splicing</keyword>
<dbReference type="GO" id="GO:0008380">
    <property type="term" value="P:RNA splicing"/>
    <property type="evidence" value="ECO:0007669"/>
    <property type="project" value="UniProtKB-KW"/>
</dbReference>
<dbReference type="SUPFAM" id="SSF50978">
    <property type="entry name" value="WD40 repeat-like"/>
    <property type="match status" value="1"/>
</dbReference>
<dbReference type="OrthoDB" id="436637at2759"/>
<protein>
    <submittedName>
        <fullName evidence="10">Pre-mRNA-splicing factor rse1</fullName>
    </submittedName>
</protein>
<evidence type="ECO:0000256" key="6">
    <source>
        <dbReference type="ARBA" id="ARBA00038266"/>
    </source>
</evidence>
<dbReference type="Proteomes" id="UP000250266">
    <property type="component" value="Unassembled WGS sequence"/>
</dbReference>
<sequence>MTTMSSLYMYSLTVQPPSATTQVIVGDFCGVGKQQILTANGSVLSILEVSRQQKGYSVLHTHDVFGIIRGLASFRLAGASKDYIIVSSDSGRICTLEFILDEQRFKPIHLETFGKSGVRRVVPGQYLASDPKGRAVMIASVEKNKLVYILNRNVEGELTISSPLEAHKPQTLVYAICALDVSYENPIFAALEVDYSESEVDPTGKAYEEIEKQLVYYELDLGLNHVVRKWADTVDRTANMLFRVPGGNYGPSGVIVCGEESITYRHINQDALRVAIPRRSGATEDPQRKRYITAGTMYTLKGGGFFWLLQSEDGDLFKVTLDMQESQSKPSGAVRRLKIKYFDTVPVATNICLLRSGFLFLACEYGDRHLYELTNLGDADDELVFDSDSFPVDHTEDYTPVYFKPRPLSNLALVETIESMNPIMGCHVANLAGEDAPQIYTICGTGARSTFRTSRHSLEVLDLVESELPQPATSVWTTKKAVDDEFDTYIVLSLTSMTLVLSIGEDVEEVTDSGFMKETATIAVQQFGEDSLLQVHPKGIRHIAASGRITDWPTPLHRTIVACASNNRQVAIALSSGEINYFECDSDGSLAKSDDEANTTGTVTCLGLGEVPQGLARTKFLAVGCDDCTIRIYTLYPDENDERLKQLSVQAVSSPPSALTIMAMKDRSSQGSSLYVHVGLHSGVYIRTVMDDVTGELSDTRRRFLGTKPVKLVRASVKGENAIIALTSRPWLGYADPKNSSLALTPLSYLPLESGWSFTSEAFRGMIGIHAQDLRIFAIDKIDSNIHQESIPLAYTPRRFVAHPEQPLYYVIEADNHTMAPPTRAKLIGDQDQKMNTKSEDGINGDTNELPPEDFGYPRARGNWASCIQVVDPVVDKQVLKTVELEQNEAAVSIAVVTFLSLGSENYLAVGTAKDMIVSPMSYTCGFIHVYRFKDNGRDLELIHKTQVEEPPLAMLAFKGRLLVGIGRDLRIYDLGKRQLLRKSQAIEVSPSRIMDLQTQGSRIICADQRESLTYVVHKEEENRLIPFVDDSIARYATCITMNDYETTVGGDKFGNVWMLRCPPKVSEVADEPGGGLHLLHEKGYLGGTPNRLDLLMHYFTQDIPMAIEKTSLTPGGEKVIFWAGLQGTLGAFIPFESRKDLKMFQQLELALRNEDKPLAGRDHLAYRGYYVPVKGTIDGDLCERYLLLSNDAKQRVAAALDGSWNPAGVEAKIWNMRGLYVF</sequence>
<gene>
    <name evidence="10" type="ORF">K432DRAFT_380793</name>
</gene>
<evidence type="ECO:0000259" key="7">
    <source>
        <dbReference type="Pfam" id="PF03178"/>
    </source>
</evidence>
<feature type="domain" description="RSE1/DDB1/CPSF1 C-terminal" evidence="7">
    <location>
        <begin position="865"/>
        <end position="1187"/>
    </location>
</feature>
<dbReference type="AlphaFoldDB" id="A0A8E2EDY7"/>